<evidence type="ECO:0000313" key="3">
    <source>
        <dbReference type="Proteomes" id="UP001162780"/>
    </source>
</evidence>
<dbReference type="SUPFAM" id="SSF161266">
    <property type="entry name" value="Gam-like"/>
    <property type="match status" value="1"/>
</dbReference>
<name>A0ABY7GLU2_9GAMM</name>
<dbReference type="RefSeq" id="WP_255190491.1">
    <property type="nucleotide sequence ID" value="NZ_CP113517.1"/>
</dbReference>
<accession>A0ABY7GLU2</accession>
<gene>
    <name evidence="2" type="ORF">NM686_002915</name>
    <name evidence="1" type="ORF">NM686_014645</name>
</gene>
<reference evidence="2" key="1">
    <citation type="submission" date="2022-11" db="EMBL/GenBank/DDBJ databases">
        <title>Methylomonas rapida sp. nov., Carotenoid-Producing Obligate Methanotrophs with High Growth Characteristics and Biotechnological Potential.</title>
        <authorList>
            <person name="Tikhonova E.N."/>
            <person name="Suleimanov R.Z."/>
            <person name="Miroshnikov K."/>
            <person name="Oshkin I.Y."/>
            <person name="Belova S.E."/>
            <person name="Danilova O.V."/>
            <person name="Ashikhmin A."/>
            <person name="Konopkin A."/>
            <person name="But S.Y."/>
            <person name="Khmelenina V.N."/>
            <person name="Kuznetsov N."/>
            <person name="Pimenov N.V."/>
            <person name="Dedysh S.N."/>
        </authorList>
    </citation>
    <scope>NUCLEOTIDE SEQUENCE</scope>
    <source>
        <strain evidence="2">MP1</strain>
    </source>
</reference>
<proteinExistence type="predicted"/>
<dbReference type="Pfam" id="PF07352">
    <property type="entry name" value="Phage_Mu_Gam"/>
    <property type="match status" value="1"/>
</dbReference>
<organism evidence="2 3">
    <name type="scientific">Methylomonas rapida</name>
    <dbReference type="NCBI Taxonomy" id="2963939"/>
    <lineage>
        <taxon>Bacteria</taxon>
        <taxon>Pseudomonadati</taxon>
        <taxon>Pseudomonadota</taxon>
        <taxon>Gammaproteobacteria</taxon>
        <taxon>Methylococcales</taxon>
        <taxon>Methylococcaceae</taxon>
        <taxon>Methylomonas</taxon>
    </lineage>
</organism>
<dbReference type="InterPro" id="IPR009951">
    <property type="entry name" value="Host-nuc_inhib_Gam"/>
</dbReference>
<keyword evidence="3" id="KW-1185">Reference proteome</keyword>
<dbReference type="EMBL" id="CP113517">
    <property type="protein sequence ID" value="WAR45481.1"/>
    <property type="molecule type" value="Genomic_DNA"/>
</dbReference>
<evidence type="ECO:0000313" key="1">
    <source>
        <dbReference type="EMBL" id="WAR43610.1"/>
    </source>
</evidence>
<protein>
    <submittedName>
        <fullName evidence="2">Host-nuclease inhibitor Gam family protein</fullName>
    </submittedName>
</protein>
<dbReference type="Proteomes" id="UP001162780">
    <property type="component" value="Chromosome"/>
</dbReference>
<dbReference type="Gene3D" id="1.20.5.170">
    <property type="match status" value="1"/>
</dbReference>
<evidence type="ECO:0000313" key="2">
    <source>
        <dbReference type="EMBL" id="WAR45481.1"/>
    </source>
</evidence>
<dbReference type="EMBL" id="CP113517">
    <property type="protein sequence ID" value="WAR43610.1"/>
    <property type="molecule type" value="Genomic_DNA"/>
</dbReference>
<sequence>MAKKHKAPAASFVCQSKEQTQIAIKLLGDTQRELIRIETEVNDEIAAITASRKDQIEALKSRVDSLVTGIQTWCEANRAELCKDGGKTANLITGEVSWRQRPPSVSIRAVDKVLETLKALKLERFIRTKEEPNKEAMLADPKTVQGIAGITINSGVEDFAVVPFEQEVA</sequence>